<gene>
    <name evidence="2" type="ORF">AMECASPLE_011710</name>
</gene>
<feature type="region of interest" description="Disordered" evidence="1">
    <location>
        <begin position="33"/>
        <end position="52"/>
    </location>
</feature>
<reference evidence="2 3" key="1">
    <citation type="submission" date="2021-06" db="EMBL/GenBank/DDBJ databases">
        <authorList>
            <person name="Palmer J.M."/>
        </authorList>
    </citation>
    <scope>NUCLEOTIDE SEQUENCE [LARGE SCALE GENOMIC DNA]</scope>
    <source>
        <strain evidence="2 3">AS_MEX2019</strain>
        <tissue evidence="2">Muscle</tissue>
    </source>
</reference>
<evidence type="ECO:0000256" key="1">
    <source>
        <dbReference type="SAM" id="MobiDB-lite"/>
    </source>
</evidence>
<name>A0ABV1A8S7_9TELE</name>
<organism evidence="2 3">
    <name type="scientific">Ameca splendens</name>
    <dbReference type="NCBI Taxonomy" id="208324"/>
    <lineage>
        <taxon>Eukaryota</taxon>
        <taxon>Metazoa</taxon>
        <taxon>Chordata</taxon>
        <taxon>Craniata</taxon>
        <taxon>Vertebrata</taxon>
        <taxon>Euteleostomi</taxon>
        <taxon>Actinopterygii</taxon>
        <taxon>Neopterygii</taxon>
        <taxon>Teleostei</taxon>
        <taxon>Neoteleostei</taxon>
        <taxon>Acanthomorphata</taxon>
        <taxon>Ovalentaria</taxon>
        <taxon>Atherinomorphae</taxon>
        <taxon>Cyprinodontiformes</taxon>
        <taxon>Goodeidae</taxon>
        <taxon>Ameca</taxon>
    </lineage>
</organism>
<evidence type="ECO:0000313" key="3">
    <source>
        <dbReference type="Proteomes" id="UP001469553"/>
    </source>
</evidence>
<protein>
    <recommendedName>
        <fullName evidence="4">CASP-like protein</fullName>
    </recommendedName>
</protein>
<proteinExistence type="predicted"/>
<accession>A0ABV1A8S7</accession>
<evidence type="ECO:0000313" key="2">
    <source>
        <dbReference type="EMBL" id="MEQ2314392.1"/>
    </source>
</evidence>
<sequence>MDQHPLTLLTPPSNQPLTMVHLPMIKKTSKTAFAEKESEPEVPMEEKSEDGIETTVLHTEAHSRSRSFLPSKLLLRVATMASLFAVQPTFAVQLNALRAFFTSVHQNV</sequence>
<comment type="caution">
    <text evidence="2">The sequence shown here is derived from an EMBL/GenBank/DDBJ whole genome shotgun (WGS) entry which is preliminary data.</text>
</comment>
<evidence type="ECO:0008006" key="4">
    <source>
        <dbReference type="Google" id="ProtNLM"/>
    </source>
</evidence>
<keyword evidence="3" id="KW-1185">Reference proteome</keyword>
<dbReference type="Proteomes" id="UP001469553">
    <property type="component" value="Unassembled WGS sequence"/>
</dbReference>
<dbReference type="EMBL" id="JAHRIP010085352">
    <property type="protein sequence ID" value="MEQ2314392.1"/>
    <property type="molecule type" value="Genomic_DNA"/>
</dbReference>
<feature type="compositionally biased region" description="Basic and acidic residues" evidence="1">
    <location>
        <begin position="33"/>
        <end position="50"/>
    </location>
</feature>